<evidence type="ECO:0000313" key="3">
    <source>
        <dbReference type="EMBL" id="RDH44061.1"/>
    </source>
</evidence>
<evidence type="ECO:0000256" key="2">
    <source>
        <dbReference type="ARBA" id="ARBA00023002"/>
    </source>
</evidence>
<dbReference type="Proteomes" id="UP000257039">
    <property type="component" value="Unassembled WGS sequence"/>
</dbReference>
<dbReference type="PANTHER" id="PTHR42901">
    <property type="entry name" value="ALCOHOL DEHYDROGENASE"/>
    <property type="match status" value="1"/>
</dbReference>
<reference evidence="3 4" key="1">
    <citation type="submission" date="2017-04" db="EMBL/GenBank/DDBJ databases">
        <title>Draft genome sequence of Zooshikella ganghwensis VG4 isolated from Red Sea sediments.</title>
        <authorList>
            <person name="Rehman Z."/>
            <person name="Alam I."/>
            <person name="Kamau A."/>
            <person name="Bajic V."/>
            <person name="Leiknes T."/>
        </authorList>
    </citation>
    <scope>NUCLEOTIDE SEQUENCE [LARGE SCALE GENOMIC DNA]</scope>
    <source>
        <strain evidence="3 4">VG4</strain>
    </source>
</reference>
<dbReference type="EMBL" id="NDXW01000001">
    <property type="protein sequence ID" value="RDH44061.1"/>
    <property type="molecule type" value="Genomic_DNA"/>
</dbReference>
<dbReference type="AlphaFoldDB" id="A0A4V1INK6"/>
<dbReference type="PRINTS" id="PR00081">
    <property type="entry name" value="GDHRDH"/>
</dbReference>
<dbReference type="GO" id="GO:0016491">
    <property type="term" value="F:oxidoreductase activity"/>
    <property type="evidence" value="ECO:0007669"/>
    <property type="project" value="UniProtKB-KW"/>
</dbReference>
<dbReference type="RefSeq" id="WP_094787277.1">
    <property type="nucleotide sequence ID" value="NZ_NDXW01000001.1"/>
</dbReference>
<dbReference type="Pfam" id="PF00106">
    <property type="entry name" value="adh_short"/>
    <property type="match status" value="1"/>
</dbReference>
<gene>
    <name evidence="3" type="ORF">B9G39_11720</name>
</gene>
<name>A0A4V1INK6_9GAMM</name>
<evidence type="ECO:0000313" key="4">
    <source>
        <dbReference type="Proteomes" id="UP000257039"/>
    </source>
</evidence>
<dbReference type="InterPro" id="IPR036291">
    <property type="entry name" value="NAD(P)-bd_dom_sf"/>
</dbReference>
<dbReference type="PANTHER" id="PTHR42901:SF1">
    <property type="entry name" value="ALCOHOL DEHYDROGENASE"/>
    <property type="match status" value="1"/>
</dbReference>
<dbReference type="InterPro" id="IPR002347">
    <property type="entry name" value="SDR_fam"/>
</dbReference>
<dbReference type="Gene3D" id="3.40.50.720">
    <property type="entry name" value="NAD(P)-binding Rossmann-like Domain"/>
    <property type="match status" value="1"/>
</dbReference>
<comment type="similarity">
    <text evidence="1">Belongs to the short-chain dehydrogenases/reductases (SDR) family.</text>
</comment>
<proteinExistence type="inferred from homology"/>
<protein>
    <submittedName>
        <fullName evidence="3">SDR family NAD(P)-dependent oxidoreductase</fullName>
    </submittedName>
</protein>
<organism evidence="3 4">
    <name type="scientific">Zooshikella ganghwensis</name>
    <dbReference type="NCBI Taxonomy" id="202772"/>
    <lineage>
        <taxon>Bacteria</taxon>
        <taxon>Pseudomonadati</taxon>
        <taxon>Pseudomonadota</taxon>
        <taxon>Gammaproteobacteria</taxon>
        <taxon>Oceanospirillales</taxon>
        <taxon>Zooshikellaceae</taxon>
        <taxon>Zooshikella</taxon>
    </lineage>
</organism>
<dbReference type="SUPFAM" id="SSF51735">
    <property type="entry name" value="NAD(P)-binding Rossmann-fold domains"/>
    <property type="match status" value="1"/>
</dbReference>
<comment type="caution">
    <text evidence="3">The sequence shown here is derived from an EMBL/GenBank/DDBJ whole genome shotgun (WGS) entry which is preliminary data.</text>
</comment>
<sequence length="235" mass="25653">MSVVENKNAIVTGAGSGLGSALTAQLTTQGYHVAALGRTESKLEKLAAKYKQVTPFQVDLSCEKDVKQIFSTLANWQAPFTKVFCCAGSGKFGPIGEYNQAAIQQMVNDNLLSMMLIVQAAIGLMCRQHTPGVLINVMSSAAQIGKTNETVYCAMKWGCRGFTEALRAELADTNIKVVGVYPSGMKTDFWQAHSVNHDQYSHYMNPDEVASVIMANLQEMHSCYTADIVINKQKR</sequence>
<evidence type="ECO:0000256" key="1">
    <source>
        <dbReference type="ARBA" id="ARBA00006484"/>
    </source>
</evidence>
<keyword evidence="4" id="KW-1185">Reference proteome</keyword>
<accession>A0A4V1INK6</accession>
<keyword evidence="2" id="KW-0560">Oxidoreductase</keyword>